<dbReference type="Gene3D" id="1.20.120.50">
    <property type="entry name" value="Hemerythrin-like"/>
    <property type="match status" value="1"/>
</dbReference>
<dbReference type="InterPro" id="IPR012827">
    <property type="entry name" value="Hemerythrin_metal-bd"/>
</dbReference>
<evidence type="ECO:0000256" key="1">
    <source>
        <dbReference type="ARBA" id="ARBA00010587"/>
    </source>
</evidence>
<reference evidence="6 7" key="1">
    <citation type="submission" date="2012-06" db="EMBL/GenBank/DDBJ databases">
        <title>The complete chromosome of genome of Turneriella parva DSM 21527.</title>
        <authorList>
            <consortium name="US DOE Joint Genome Institute (JGI-PGF)"/>
            <person name="Lucas S."/>
            <person name="Han J."/>
            <person name="Lapidus A."/>
            <person name="Bruce D."/>
            <person name="Goodwin L."/>
            <person name="Pitluck S."/>
            <person name="Peters L."/>
            <person name="Kyrpides N."/>
            <person name="Mavromatis K."/>
            <person name="Ivanova N."/>
            <person name="Mikhailova N."/>
            <person name="Chertkov O."/>
            <person name="Detter J.C."/>
            <person name="Tapia R."/>
            <person name="Han C."/>
            <person name="Land M."/>
            <person name="Hauser L."/>
            <person name="Markowitz V."/>
            <person name="Cheng J.-F."/>
            <person name="Hugenholtz P."/>
            <person name="Woyke T."/>
            <person name="Wu D."/>
            <person name="Gronow S."/>
            <person name="Wellnitz S."/>
            <person name="Brambilla E."/>
            <person name="Klenk H.-P."/>
            <person name="Eisen J.A."/>
        </authorList>
    </citation>
    <scope>NUCLEOTIDE SEQUENCE [LARGE SCALE GENOMIC DNA]</scope>
    <source>
        <strain evidence="7">ATCC BAA-1111 / DSM 21527 / NCTC 11395 / H</strain>
    </source>
</reference>
<evidence type="ECO:0000256" key="3">
    <source>
        <dbReference type="ARBA" id="ARBA00022723"/>
    </source>
</evidence>
<feature type="domain" description="Hemerythrin-like" evidence="5">
    <location>
        <begin position="12"/>
        <end position="128"/>
    </location>
</feature>
<evidence type="ECO:0000313" key="6">
    <source>
        <dbReference type="EMBL" id="AFM12741.1"/>
    </source>
</evidence>
<dbReference type="NCBIfam" id="TIGR02481">
    <property type="entry name" value="hemeryth_dom"/>
    <property type="match status" value="1"/>
</dbReference>
<keyword evidence="7" id="KW-1185">Reference proteome</keyword>
<dbReference type="EMBL" id="CP002959">
    <property type="protein sequence ID" value="AFM12741.1"/>
    <property type="molecule type" value="Genomic_DNA"/>
</dbReference>
<keyword evidence="2" id="KW-0813">Transport</keyword>
<dbReference type="Proteomes" id="UP000006048">
    <property type="component" value="Chromosome"/>
</dbReference>
<dbReference type="KEGG" id="tpx:Turpa_2095"/>
<organism evidence="6 7">
    <name type="scientific">Turneriella parva (strain ATCC BAA-1111 / DSM 21527 / NCTC 11395 / H)</name>
    <name type="common">Leptospira parva</name>
    <dbReference type="NCBI Taxonomy" id="869212"/>
    <lineage>
        <taxon>Bacteria</taxon>
        <taxon>Pseudomonadati</taxon>
        <taxon>Spirochaetota</taxon>
        <taxon>Spirochaetia</taxon>
        <taxon>Leptospirales</taxon>
        <taxon>Leptospiraceae</taxon>
        <taxon>Turneriella</taxon>
    </lineage>
</organism>
<dbReference type="PANTHER" id="PTHR37164">
    <property type="entry name" value="BACTERIOHEMERYTHRIN"/>
    <property type="match status" value="1"/>
</dbReference>
<evidence type="ECO:0000313" key="7">
    <source>
        <dbReference type="Proteomes" id="UP000006048"/>
    </source>
</evidence>
<dbReference type="PROSITE" id="PS00550">
    <property type="entry name" value="HEMERYTHRINS"/>
    <property type="match status" value="1"/>
</dbReference>
<dbReference type="NCBIfam" id="NF033749">
    <property type="entry name" value="bact_hemeryth"/>
    <property type="match status" value="1"/>
</dbReference>
<dbReference type="InterPro" id="IPR035938">
    <property type="entry name" value="Hemerythrin-like_sf"/>
</dbReference>
<dbReference type="AlphaFoldDB" id="I4B634"/>
<keyword evidence="3" id="KW-0479">Metal-binding</keyword>
<evidence type="ECO:0000256" key="2">
    <source>
        <dbReference type="ARBA" id="ARBA00022621"/>
    </source>
</evidence>
<accession>I4B634</accession>
<protein>
    <submittedName>
        <fullName evidence="6">Hemerythrin-like metal-binding protein</fullName>
    </submittedName>
</protein>
<dbReference type="GO" id="GO:0046872">
    <property type="term" value="F:metal ion binding"/>
    <property type="evidence" value="ECO:0007669"/>
    <property type="project" value="UniProtKB-KW"/>
</dbReference>
<name>I4B634_TURPD</name>
<dbReference type="PANTHER" id="PTHR37164:SF1">
    <property type="entry name" value="BACTERIOHEMERYTHRIN"/>
    <property type="match status" value="1"/>
</dbReference>
<evidence type="ECO:0000256" key="4">
    <source>
        <dbReference type="ARBA" id="ARBA00023004"/>
    </source>
</evidence>
<dbReference type="InterPro" id="IPR012312">
    <property type="entry name" value="Hemerythrin-like"/>
</dbReference>
<evidence type="ECO:0000259" key="5">
    <source>
        <dbReference type="Pfam" id="PF01814"/>
    </source>
</evidence>
<dbReference type="Pfam" id="PF01814">
    <property type="entry name" value="Hemerythrin"/>
    <property type="match status" value="1"/>
</dbReference>
<dbReference type="GO" id="GO:0005344">
    <property type="term" value="F:oxygen carrier activity"/>
    <property type="evidence" value="ECO:0007669"/>
    <property type="project" value="UniProtKB-KW"/>
</dbReference>
<comment type="similarity">
    <text evidence="1">Belongs to the hemerythrin family.</text>
</comment>
<dbReference type="InterPro" id="IPR016131">
    <property type="entry name" value="Haemerythrin_Fe_BS"/>
</dbReference>
<dbReference type="CDD" id="cd12107">
    <property type="entry name" value="Hemerythrin"/>
    <property type="match status" value="1"/>
</dbReference>
<gene>
    <name evidence="6" type="ordered locus">Turpa_2095</name>
</gene>
<keyword evidence="2" id="KW-0561">Oxygen transport</keyword>
<dbReference type="OrthoDB" id="9797092at2"/>
<dbReference type="HOGENOM" id="CLU_086902_3_0_12"/>
<keyword evidence="4" id="KW-0408">Iron</keyword>
<dbReference type="STRING" id="869212.Turpa_2095"/>
<dbReference type="InterPro" id="IPR050669">
    <property type="entry name" value="Hemerythrin"/>
</dbReference>
<dbReference type="RefSeq" id="WP_014803247.1">
    <property type="nucleotide sequence ID" value="NC_018020.1"/>
</dbReference>
<sequence length="138" mass="16098">METLEWNADYATGIPEIDAQHSYLFELTNRFIRGILGQSEMIPLPQLLSELSAYARRHFSYEELLMQRAGYAHLEEHRQSHDRLSDRILQYSSEVEAGRLDPRDLAEFLRNWLKLHILRDDMRYIPALTSKGGNHGNA</sequence>
<proteinExistence type="inferred from homology"/>
<dbReference type="SUPFAM" id="SSF47188">
    <property type="entry name" value="Hemerythrin-like"/>
    <property type="match status" value="1"/>
</dbReference>